<comment type="caution">
    <text evidence="2">The sequence shown here is derived from an EMBL/GenBank/DDBJ whole genome shotgun (WGS) entry which is preliminary data.</text>
</comment>
<organism evidence="2 3">
    <name type="scientific">Pseudomaricurvus hydrocarbonicus</name>
    <dbReference type="NCBI Taxonomy" id="1470433"/>
    <lineage>
        <taxon>Bacteria</taxon>
        <taxon>Pseudomonadati</taxon>
        <taxon>Pseudomonadota</taxon>
        <taxon>Gammaproteobacteria</taxon>
        <taxon>Cellvibrionales</taxon>
        <taxon>Cellvibrionaceae</taxon>
        <taxon>Pseudomaricurvus</taxon>
    </lineage>
</organism>
<keyword evidence="3" id="KW-1185">Reference proteome</keyword>
<dbReference type="Proteomes" id="UP000787472">
    <property type="component" value="Unassembled WGS sequence"/>
</dbReference>
<protein>
    <submittedName>
        <fullName evidence="2">Glycosyltransferase</fullName>
    </submittedName>
</protein>
<name>A0A9E5JQA3_9GAMM</name>
<gene>
    <name evidence="2" type="ORF">G8770_03850</name>
</gene>
<dbReference type="PANTHER" id="PTHR43685:SF2">
    <property type="entry name" value="GLYCOSYLTRANSFERASE 2-LIKE DOMAIN-CONTAINING PROTEIN"/>
    <property type="match status" value="1"/>
</dbReference>
<evidence type="ECO:0000313" key="3">
    <source>
        <dbReference type="Proteomes" id="UP000787472"/>
    </source>
</evidence>
<evidence type="ECO:0000259" key="1">
    <source>
        <dbReference type="Pfam" id="PF00535"/>
    </source>
</evidence>
<dbReference type="InterPro" id="IPR050834">
    <property type="entry name" value="Glycosyltransf_2"/>
</dbReference>
<dbReference type="EMBL" id="JAAONZ010000002">
    <property type="protein sequence ID" value="NHO64677.1"/>
    <property type="molecule type" value="Genomic_DNA"/>
</dbReference>
<dbReference type="InterPro" id="IPR029044">
    <property type="entry name" value="Nucleotide-diphossugar_trans"/>
</dbReference>
<dbReference type="PANTHER" id="PTHR43685">
    <property type="entry name" value="GLYCOSYLTRANSFERASE"/>
    <property type="match status" value="1"/>
</dbReference>
<dbReference type="InterPro" id="IPR001173">
    <property type="entry name" value="Glyco_trans_2-like"/>
</dbReference>
<dbReference type="CDD" id="cd00761">
    <property type="entry name" value="Glyco_tranf_GTA_type"/>
    <property type="match status" value="1"/>
</dbReference>
<proteinExistence type="predicted"/>
<dbReference type="Pfam" id="PF00535">
    <property type="entry name" value="Glycos_transf_2"/>
    <property type="match status" value="1"/>
</dbReference>
<dbReference type="RefSeq" id="WP_167181933.1">
    <property type="nucleotide sequence ID" value="NZ_JAAONZ010000002.1"/>
</dbReference>
<sequence>MTETLPLVSIIVPVFNGERHIGQCLTSLVGQRYPNKEIIVVDDGSTDNSAAIVRSFGDRVQYLLQDNAGSAVARNTGLDHAHGDYIAFNDGDDLWAPNRLHQQVHFMETHPEYGVATGRFAHVDESFSFSDAQAVNEEVQPSVVSSRSGWVYHTLFETSWYHIIAALVRKEVLQQVRFNPSYRRGQDYDFWLQLAATTRIAQLDTLYAYYRKNNLSISHRPHLRNYRAEIMENAVKTMGTRSQSGESIQPTELDRFFFKVWFEHGYELFLAKWYKPALQSFIKAMKYKPMRFDSYKFVMRCLIHLPSDESPR</sequence>
<evidence type="ECO:0000313" key="2">
    <source>
        <dbReference type="EMBL" id="NHO64677.1"/>
    </source>
</evidence>
<feature type="domain" description="Glycosyltransferase 2-like" evidence="1">
    <location>
        <begin position="9"/>
        <end position="135"/>
    </location>
</feature>
<dbReference type="AlphaFoldDB" id="A0A9E5JQA3"/>
<accession>A0A9E5JQA3</accession>
<reference evidence="2" key="1">
    <citation type="submission" date="2020-03" db="EMBL/GenBank/DDBJ databases">
        <authorList>
            <person name="Guo F."/>
        </authorList>
    </citation>
    <scope>NUCLEOTIDE SEQUENCE</scope>
    <source>
        <strain evidence="2">JCM 30134</strain>
    </source>
</reference>
<dbReference type="Gene3D" id="3.90.550.10">
    <property type="entry name" value="Spore Coat Polysaccharide Biosynthesis Protein SpsA, Chain A"/>
    <property type="match status" value="1"/>
</dbReference>
<dbReference type="SUPFAM" id="SSF53448">
    <property type="entry name" value="Nucleotide-diphospho-sugar transferases"/>
    <property type="match status" value="1"/>
</dbReference>